<sequence length="130" mass="15434">LFGDVFTLIFQWVCLKLSRLLQICWLMNHYRTRHARAANPFHCVIEGCQMRFSTTYRLEEHVRVEHINPPKPGSLFYLRFCFNSATKRKKPPPSYNPLRSGVFEKYILRFEFNVGGLSNRKDVVLMTYKT</sequence>
<keyword evidence="1" id="KW-0732">Signal</keyword>
<dbReference type="WBParaSite" id="HPBE_0000859501-mRNA-1">
    <property type="protein sequence ID" value="HPBE_0000859501-mRNA-1"/>
    <property type="gene ID" value="HPBE_0000859501"/>
</dbReference>
<dbReference type="AlphaFoldDB" id="A0A183FMH4"/>
<proteinExistence type="predicted"/>
<dbReference type="Proteomes" id="UP000050761">
    <property type="component" value="Unassembled WGS sequence"/>
</dbReference>
<organism evidence="3 4">
    <name type="scientific">Heligmosomoides polygyrus</name>
    <name type="common">Parasitic roundworm</name>
    <dbReference type="NCBI Taxonomy" id="6339"/>
    <lineage>
        <taxon>Eukaryota</taxon>
        <taxon>Metazoa</taxon>
        <taxon>Ecdysozoa</taxon>
        <taxon>Nematoda</taxon>
        <taxon>Chromadorea</taxon>
        <taxon>Rhabditida</taxon>
        <taxon>Rhabditina</taxon>
        <taxon>Rhabditomorpha</taxon>
        <taxon>Strongyloidea</taxon>
        <taxon>Heligmosomidae</taxon>
        <taxon>Heligmosomoides</taxon>
    </lineage>
</organism>
<evidence type="ECO:0000256" key="1">
    <source>
        <dbReference type="SAM" id="SignalP"/>
    </source>
</evidence>
<evidence type="ECO:0000259" key="2">
    <source>
        <dbReference type="PROSITE" id="PS00028"/>
    </source>
</evidence>
<name>A0A183FMH4_HELPZ</name>
<dbReference type="PROSITE" id="PS00028">
    <property type="entry name" value="ZINC_FINGER_C2H2_1"/>
    <property type="match status" value="1"/>
</dbReference>
<feature type="domain" description="C2H2-type" evidence="2">
    <location>
        <begin position="43"/>
        <end position="66"/>
    </location>
</feature>
<evidence type="ECO:0000313" key="4">
    <source>
        <dbReference type="WBParaSite" id="HPBE_0000859501-mRNA-1"/>
    </source>
</evidence>
<dbReference type="Gene3D" id="3.30.160.60">
    <property type="entry name" value="Classic Zinc Finger"/>
    <property type="match status" value="1"/>
</dbReference>
<feature type="chain" id="PRO_5008149272" evidence="1">
    <location>
        <begin position="19"/>
        <end position="130"/>
    </location>
</feature>
<accession>A0A183FMH4</accession>
<feature type="signal peptide" evidence="1">
    <location>
        <begin position="1"/>
        <end position="18"/>
    </location>
</feature>
<dbReference type="InterPro" id="IPR013087">
    <property type="entry name" value="Znf_C2H2_type"/>
</dbReference>
<protein>
    <submittedName>
        <fullName evidence="4">C2H2-type domain-containing protein</fullName>
    </submittedName>
</protein>
<evidence type="ECO:0000313" key="3">
    <source>
        <dbReference type="Proteomes" id="UP000050761"/>
    </source>
</evidence>
<keyword evidence="3" id="KW-1185">Reference proteome</keyword>
<reference evidence="4" key="1">
    <citation type="submission" date="2019-09" db="UniProtKB">
        <authorList>
            <consortium name="WormBaseParasite"/>
        </authorList>
    </citation>
    <scope>IDENTIFICATION</scope>
</reference>